<protein>
    <recommendedName>
        <fullName evidence="3">Peptidase A2 domain-containing protein</fullName>
    </recommendedName>
</protein>
<reference evidence="1 2" key="1">
    <citation type="submission" date="2019-02" db="EMBL/GenBank/DDBJ databases">
        <title>Deep-cultivation of Planctomycetes and their phenomic and genomic characterization uncovers novel biology.</title>
        <authorList>
            <person name="Wiegand S."/>
            <person name="Jogler M."/>
            <person name="Boedeker C."/>
            <person name="Pinto D."/>
            <person name="Vollmers J."/>
            <person name="Rivas-Marin E."/>
            <person name="Kohn T."/>
            <person name="Peeters S.H."/>
            <person name="Heuer A."/>
            <person name="Rast P."/>
            <person name="Oberbeckmann S."/>
            <person name="Bunk B."/>
            <person name="Jeske O."/>
            <person name="Meyerdierks A."/>
            <person name="Storesund J.E."/>
            <person name="Kallscheuer N."/>
            <person name="Luecker S."/>
            <person name="Lage O.M."/>
            <person name="Pohl T."/>
            <person name="Merkel B.J."/>
            <person name="Hornburger P."/>
            <person name="Mueller R.-W."/>
            <person name="Bruemmer F."/>
            <person name="Labrenz M."/>
            <person name="Spormann A.M."/>
            <person name="Op den Camp H."/>
            <person name="Overmann J."/>
            <person name="Amann R."/>
            <person name="Jetten M.S.M."/>
            <person name="Mascher T."/>
            <person name="Medema M.H."/>
            <person name="Devos D.P."/>
            <person name="Kaster A.-K."/>
            <person name="Ovreas L."/>
            <person name="Rohde M."/>
            <person name="Galperin M.Y."/>
            <person name="Jogler C."/>
        </authorList>
    </citation>
    <scope>NUCLEOTIDE SEQUENCE [LARGE SCALE GENOMIC DNA]</scope>
    <source>
        <strain evidence="1 2">I41</strain>
    </source>
</reference>
<dbReference type="Proteomes" id="UP000317909">
    <property type="component" value="Chromosome"/>
</dbReference>
<dbReference type="InterPro" id="IPR001969">
    <property type="entry name" value="Aspartic_peptidase_AS"/>
</dbReference>
<name>A0A517TRP6_9BACT</name>
<dbReference type="EMBL" id="CP036339">
    <property type="protein sequence ID" value="QDT71046.1"/>
    <property type="molecule type" value="Genomic_DNA"/>
</dbReference>
<dbReference type="Gene3D" id="2.40.70.10">
    <property type="entry name" value="Acid Proteases"/>
    <property type="match status" value="1"/>
</dbReference>
<sequence length="753" mass="76824">MNERRRTHGMNRRRRAMRKATMSGFYGSPARSLAFGSTLLAAAAQMAPTASATGVPIDGFLPMVGITLTDEFVNDIDFFPKPATFVGGDYLSPDGSPRFELALLDTGAAVSLLTTAADATFNIDGPYSGQPDGFKGTEFIQIGGATGLLEARVSDPLGLYAAGLQDRTGGGASLAINTSSLLGQTNTSVATLPVESPLPNILGLTFASQYATRIRNSLPQLFESDGKTVRSPAIDFLPLGTGDSYGITRKAPMSLLGSAPSTPFYQLNLGGIGGGNLDFYEDPSSPTIVQGGHFLNVNASNDGTALNSQQFFFDTGASVTVLSELTALQLGIDVQTDAPDFTLEIIGSGGGSGAVPGFFIDQFTVLATGGSITLSNVPVLVFDVTNPASPGNIVPGIVGTNVFAGRDIIIDPNPSLGGGGASAGVYISDAVTSEKNWATTAAAASWTTGGSWNGGAAPTTLGVANVRNIGSGNQEAVLSASTTVFEANVSGAAGRAMTVRVQNGVKLTTFTGINIEQFGAIHLDGGTLDAQYVEVMGGTLSGSGSIATGSGPIDGQVENRGGVVAPGNGTTTGTLSIRGRFANAHDGAVNIDLGGTSAGTQYDCLLIDGTAALEGTLNVSLVNLGGGMFAPTLGNVFTIITAETVGGEFSTLNLPTLSTGKMWFVGYGDTSVDLKVTLPGDFDGDGSVDADDLAVWKSGYGSTYSGGDFLSWQRYFGQSIGGALTAVPEPAGGALLAIGITAYALRRRGNSRR</sequence>
<evidence type="ECO:0008006" key="3">
    <source>
        <dbReference type="Google" id="ProtNLM"/>
    </source>
</evidence>
<dbReference type="GO" id="GO:0004190">
    <property type="term" value="F:aspartic-type endopeptidase activity"/>
    <property type="evidence" value="ECO:0007669"/>
    <property type="project" value="InterPro"/>
</dbReference>
<dbReference type="Pfam" id="PF13650">
    <property type="entry name" value="Asp_protease_2"/>
    <property type="match status" value="1"/>
</dbReference>
<organism evidence="1 2">
    <name type="scientific">Lacipirellula limnantheis</name>
    <dbReference type="NCBI Taxonomy" id="2528024"/>
    <lineage>
        <taxon>Bacteria</taxon>
        <taxon>Pseudomonadati</taxon>
        <taxon>Planctomycetota</taxon>
        <taxon>Planctomycetia</taxon>
        <taxon>Pirellulales</taxon>
        <taxon>Lacipirellulaceae</taxon>
        <taxon>Lacipirellula</taxon>
    </lineage>
</organism>
<dbReference type="InterPro" id="IPR018247">
    <property type="entry name" value="EF_Hand_1_Ca_BS"/>
</dbReference>
<dbReference type="PROSITE" id="PS00018">
    <property type="entry name" value="EF_HAND_1"/>
    <property type="match status" value="1"/>
</dbReference>
<evidence type="ECO:0000313" key="2">
    <source>
        <dbReference type="Proteomes" id="UP000317909"/>
    </source>
</evidence>
<dbReference type="InterPro" id="IPR021109">
    <property type="entry name" value="Peptidase_aspartic_dom_sf"/>
</dbReference>
<keyword evidence="2" id="KW-1185">Reference proteome</keyword>
<gene>
    <name evidence="1" type="ORF">I41_02010</name>
</gene>
<dbReference type="KEGG" id="llh:I41_02010"/>
<evidence type="ECO:0000313" key="1">
    <source>
        <dbReference type="EMBL" id="QDT71046.1"/>
    </source>
</evidence>
<dbReference type="AlphaFoldDB" id="A0A517TRP6"/>
<proteinExistence type="predicted"/>
<accession>A0A517TRP6</accession>
<dbReference type="GO" id="GO:0006508">
    <property type="term" value="P:proteolysis"/>
    <property type="evidence" value="ECO:0007669"/>
    <property type="project" value="InterPro"/>
</dbReference>
<dbReference type="PROSITE" id="PS00141">
    <property type="entry name" value="ASP_PROTEASE"/>
    <property type="match status" value="1"/>
</dbReference>